<accession>A0A8X6XD00</accession>
<proteinExistence type="predicted"/>
<evidence type="ECO:0000313" key="1">
    <source>
        <dbReference type="EMBL" id="GFY50457.1"/>
    </source>
</evidence>
<organism evidence="1 2">
    <name type="scientific">Trichonephila inaurata madagascariensis</name>
    <dbReference type="NCBI Taxonomy" id="2747483"/>
    <lineage>
        <taxon>Eukaryota</taxon>
        <taxon>Metazoa</taxon>
        <taxon>Ecdysozoa</taxon>
        <taxon>Arthropoda</taxon>
        <taxon>Chelicerata</taxon>
        <taxon>Arachnida</taxon>
        <taxon>Araneae</taxon>
        <taxon>Araneomorphae</taxon>
        <taxon>Entelegynae</taxon>
        <taxon>Araneoidea</taxon>
        <taxon>Nephilidae</taxon>
        <taxon>Trichonephila</taxon>
        <taxon>Trichonephila inaurata</taxon>
    </lineage>
</organism>
<gene>
    <name evidence="1" type="ORF">TNIN_76731</name>
</gene>
<dbReference type="Proteomes" id="UP000886998">
    <property type="component" value="Unassembled WGS sequence"/>
</dbReference>
<protein>
    <submittedName>
        <fullName evidence="1">Uncharacterized protein</fullName>
    </submittedName>
</protein>
<reference evidence="1" key="1">
    <citation type="submission" date="2020-08" db="EMBL/GenBank/DDBJ databases">
        <title>Multicomponent nature underlies the extraordinary mechanical properties of spider dragline silk.</title>
        <authorList>
            <person name="Kono N."/>
            <person name="Nakamura H."/>
            <person name="Mori M."/>
            <person name="Yoshida Y."/>
            <person name="Ohtoshi R."/>
            <person name="Malay A.D."/>
            <person name="Moran D.A.P."/>
            <person name="Tomita M."/>
            <person name="Numata K."/>
            <person name="Arakawa K."/>
        </authorList>
    </citation>
    <scope>NUCLEOTIDE SEQUENCE</scope>
</reference>
<dbReference type="EMBL" id="BMAV01007504">
    <property type="protein sequence ID" value="GFY50457.1"/>
    <property type="molecule type" value="Genomic_DNA"/>
</dbReference>
<sequence length="106" mass="11851">MLFSDKSRGSVKLPKFVPLGIYCSSKIQPISSRLLLLLCSRSKRGLVRGPEEKQHLGDQLTVRVGGERRIFPSGRGERRSASNGHLMTSFKSCIHRLISEISNVEK</sequence>
<name>A0A8X6XD00_9ARAC</name>
<dbReference type="AlphaFoldDB" id="A0A8X6XD00"/>
<comment type="caution">
    <text evidence="1">The sequence shown here is derived from an EMBL/GenBank/DDBJ whole genome shotgun (WGS) entry which is preliminary data.</text>
</comment>
<evidence type="ECO:0000313" key="2">
    <source>
        <dbReference type="Proteomes" id="UP000886998"/>
    </source>
</evidence>
<keyword evidence="2" id="KW-1185">Reference proteome</keyword>